<dbReference type="PANTHER" id="PTHR16469:SF27">
    <property type="entry name" value="UBIQUITIN-ASSOCIATED AND SH3 DOMAIN-CONTAINING BA-RELATED"/>
    <property type="match status" value="1"/>
</dbReference>
<keyword evidence="1" id="KW-1185">Reference proteome</keyword>
<dbReference type="CDD" id="cd07067">
    <property type="entry name" value="HP_PGM_like"/>
    <property type="match status" value="1"/>
</dbReference>
<reference evidence="2" key="1">
    <citation type="submission" date="2016-11" db="UniProtKB">
        <authorList>
            <consortium name="WormBaseParasite"/>
        </authorList>
    </citation>
    <scope>IDENTIFICATION</scope>
</reference>
<evidence type="ECO:0000313" key="1">
    <source>
        <dbReference type="Proteomes" id="UP000095283"/>
    </source>
</evidence>
<accession>A0A1I7WRS5</accession>
<dbReference type="GO" id="GO:0016791">
    <property type="term" value="F:phosphatase activity"/>
    <property type="evidence" value="ECO:0007669"/>
    <property type="project" value="UniProtKB-ARBA"/>
</dbReference>
<dbReference type="AlphaFoldDB" id="A0A1I7WRS5"/>
<name>A0A1I7WRS5_HETBA</name>
<proteinExistence type="predicted"/>
<dbReference type="WBParaSite" id="Hba_07848">
    <property type="protein sequence ID" value="Hba_07848"/>
    <property type="gene ID" value="Hba_07848"/>
</dbReference>
<sequence>MRLPNRTIWLVRHGQRIDNIDDRWKETALRWDDPPLRLKNYISRGYHQAREVGIRLSSEHINYVFCSPFTRCVETVSILFSQYPSPPPIYIEPGIGESLNACMSPPGRPTMKINPLVDENYEPVYTELPPEDDNDTGCSSRVAITLQAIFTRYPTGIVILLDG</sequence>
<dbReference type="PANTHER" id="PTHR16469">
    <property type="entry name" value="UBIQUITIN-ASSOCIATED AND SH3 DOMAIN-CONTAINING BA-RELATED"/>
    <property type="match status" value="1"/>
</dbReference>
<dbReference type="InterPro" id="IPR029033">
    <property type="entry name" value="His_PPase_superfam"/>
</dbReference>
<organism evidence="1 2">
    <name type="scientific">Heterorhabditis bacteriophora</name>
    <name type="common">Entomopathogenic nematode worm</name>
    <dbReference type="NCBI Taxonomy" id="37862"/>
    <lineage>
        <taxon>Eukaryota</taxon>
        <taxon>Metazoa</taxon>
        <taxon>Ecdysozoa</taxon>
        <taxon>Nematoda</taxon>
        <taxon>Chromadorea</taxon>
        <taxon>Rhabditida</taxon>
        <taxon>Rhabditina</taxon>
        <taxon>Rhabditomorpha</taxon>
        <taxon>Strongyloidea</taxon>
        <taxon>Heterorhabditidae</taxon>
        <taxon>Heterorhabditis</taxon>
    </lineage>
</organism>
<dbReference type="InterPro" id="IPR051710">
    <property type="entry name" value="Phosphatase_SH3-domain"/>
</dbReference>
<dbReference type="InterPro" id="IPR013078">
    <property type="entry name" value="His_Pase_superF_clade-1"/>
</dbReference>
<dbReference type="Pfam" id="PF00300">
    <property type="entry name" value="His_Phos_1"/>
    <property type="match status" value="1"/>
</dbReference>
<dbReference type="Proteomes" id="UP000095283">
    <property type="component" value="Unplaced"/>
</dbReference>
<protein>
    <submittedName>
        <fullName evidence="2">Phosphoglycerate mutase family protein</fullName>
    </submittedName>
</protein>
<dbReference type="InterPro" id="IPR001345">
    <property type="entry name" value="PG/BPGM_mutase_AS"/>
</dbReference>
<dbReference type="SUPFAM" id="SSF53254">
    <property type="entry name" value="Phosphoglycerate mutase-like"/>
    <property type="match status" value="1"/>
</dbReference>
<dbReference type="PROSITE" id="PS00175">
    <property type="entry name" value="PG_MUTASE"/>
    <property type="match status" value="1"/>
</dbReference>
<evidence type="ECO:0000313" key="2">
    <source>
        <dbReference type="WBParaSite" id="Hba_07848"/>
    </source>
</evidence>
<dbReference type="Gene3D" id="3.40.50.1240">
    <property type="entry name" value="Phosphoglycerate mutase-like"/>
    <property type="match status" value="1"/>
</dbReference>